<sequence>MNLKALTLLALIFWMSQAVLAYPRSNFRQFMPRSNLALIESDEFFLGDPIDYQGVVAQDIADPYIQQDDDVCNDCWFCCIG</sequence>
<accession>A0A9N9RHG6</accession>
<dbReference type="Proteomes" id="UP001153620">
    <property type="component" value="Chromosome 1"/>
</dbReference>
<feature type="chain" id="PRO_5040516687" evidence="1">
    <location>
        <begin position="22"/>
        <end position="81"/>
    </location>
</feature>
<dbReference type="EMBL" id="OU895877">
    <property type="protein sequence ID" value="CAG9797122.1"/>
    <property type="molecule type" value="Genomic_DNA"/>
</dbReference>
<proteinExistence type="predicted"/>
<name>A0A9N9RHG6_9DIPT</name>
<organism evidence="2 3">
    <name type="scientific">Chironomus riparius</name>
    <dbReference type="NCBI Taxonomy" id="315576"/>
    <lineage>
        <taxon>Eukaryota</taxon>
        <taxon>Metazoa</taxon>
        <taxon>Ecdysozoa</taxon>
        <taxon>Arthropoda</taxon>
        <taxon>Hexapoda</taxon>
        <taxon>Insecta</taxon>
        <taxon>Pterygota</taxon>
        <taxon>Neoptera</taxon>
        <taxon>Endopterygota</taxon>
        <taxon>Diptera</taxon>
        <taxon>Nematocera</taxon>
        <taxon>Chironomoidea</taxon>
        <taxon>Chironomidae</taxon>
        <taxon>Chironominae</taxon>
        <taxon>Chironomus</taxon>
    </lineage>
</organism>
<evidence type="ECO:0000313" key="3">
    <source>
        <dbReference type="Proteomes" id="UP001153620"/>
    </source>
</evidence>
<dbReference type="AlphaFoldDB" id="A0A9N9RHG6"/>
<keyword evidence="1" id="KW-0732">Signal</keyword>
<reference evidence="2" key="2">
    <citation type="submission" date="2022-10" db="EMBL/GenBank/DDBJ databases">
        <authorList>
            <consortium name="ENA_rothamsted_submissions"/>
            <consortium name="culmorum"/>
            <person name="King R."/>
        </authorList>
    </citation>
    <scope>NUCLEOTIDE SEQUENCE</scope>
</reference>
<protein>
    <submittedName>
        <fullName evidence="2">Uncharacterized protein</fullName>
    </submittedName>
</protein>
<feature type="signal peptide" evidence="1">
    <location>
        <begin position="1"/>
        <end position="21"/>
    </location>
</feature>
<evidence type="ECO:0000256" key="1">
    <source>
        <dbReference type="SAM" id="SignalP"/>
    </source>
</evidence>
<evidence type="ECO:0000313" key="2">
    <source>
        <dbReference type="EMBL" id="CAG9797122.1"/>
    </source>
</evidence>
<keyword evidence="3" id="KW-1185">Reference proteome</keyword>
<reference evidence="2" key="1">
    <citation type="submission" date="2022-01" db="EMBL/GenBank/DDBJ databases">
        <authorList>
            <person name="King R."/>
        </authorList>
    </citation>
    <scope>NUCLEOTIDE SEQUENCE</scope>
</reference>
<gene>
    <name evidence="2" type="ORF">CHIRRI_LOCUS122</name>
</gene>